<evidence type="ECO:0000256" key="1">
    <source>
        <dbReference type="ARBA" id="ARBA00000200"/>
    </source>
</evidence>
<feature type="site" description="Transition state stabilizer" evidence="7">
    <location>
        <position position="134"/>
    </location>
</feature>
<evidence type="ECO:0000313" key="11">
    <source>
        <dbReference type="Proteomes" id="UP000595917"/>
    </source>
</evidence>
<proteinExistence type="inferred from homology"/>
<dbReference type="EC" id="4.6.1.12" evidence="3 7"/>
<evidence type="ECO:0000256" key="2">
    <source>
        <dbReference type="ARBA" id="ARBA00004709"/>
    </source>
</evidence>
<feature type="binding site" evidence="7">
    <location>
        <begin position="35"/>
        <end position="36"/>
    </location>
    <ligand>
        <name>4-CDP-2-C-methyl-D-erythritol 2-phosphate</name>
        <dbReference type="ChEBI" id="CHEBI:57919"/>
    </ligand>
</feature>
<dbReference type="InterPro" id="IPR020555">
    <property type="entry name" value="MECDP_synthase_CS"/>
</dbReference>
<evidence type="ECO:0000256" key="6">
    <source>
        <dbReference type="ARBA" id="ARBA00023239"/>
    </source>
</evidence>
<keyword evidence="5 7" id="KW-0414">Isoprene biosynthesis</keyword>
<evidence type="ECO:0000313" key="10">
    <source>
        <dbReference type="EMBL" id="QQO11058.1"/>
    </source>
</evidence>
<dbReference type="GO" id="GO:0008685">
    <property type="term" value="F:2-C-methyl-D-erythritol 2,4-cyclodiphosphate synthase activity"/>
    <property type="evidence" value="ECO:0007669"/>
    <property type="project" value="UniProtKB-UniRule"/>
</dbReference>
<dbReference type="Proteomes" id="UP000595917">
    <property type="component" value="Chromosome"/>
</dbReference>
<protein>
    <recommendedName>
        <fullName evidence="3 7">2-C-methyl-D-erythritol 2,4-cyclodiphosphate synthase</fullName>
        <shortName evidence="7">MECDP-synthase</shortName>
        <shortName evidence="7">MECPP-synthase</shortName>
        <shortName evidence="7">MECPS</shortName>
        <ecNumber evidence="3 7">4.6.1.12</ecNumber>
    </recommendedName>
</protein>
<dbReference type="InterPro" id="IPR003526">
    <property type="entry name" value="MECDP_synthase"/>
</dbReference>
<comment type="subunit">
    <text evidence="7">Homotrimer.</text>
</comment>
<dbReference type="Gene3D" id="3.30.1330.50">
    <property type="entry name" value="2-C-methyl-D-erythritol 2,4-cyclodiphosphate synthase"/>
    <property type="match status" value="1"/>
</dbReference>
<keyword evidence="6 7" id="KW-0456">Lyase</keyword>
<keyword evidence="4 7" id="KW-0479">Metal-binding</keyword>
<dbReference type="InterPro" id="IPR036571">
    <property type="entry name" value="MECDP_synthase_sf"/>
</dbReference>
<accession>A0A7T8BDB0</accession>
<dbReference type="HAMAP" id="MF_00107">
    <property type="entry name" value="IspF"/>
    <property type="match status" value="1"/>
</dbReference>
<organism evidence="10 11">
    <name type="scientific">Breznakiella homolactica</name>
    <dbReference type="NCBI Taxonomy" id="2798577"/>
    <lineage>
        <taxon>Bacteria</taxon>
        <taxon>Pseudomonadati</taxon>
        <taxon>Spirochaetota</taxon>
        <taxon>Spirochaetia</taxon>
        <taxon>Spirochaetales</taxon>
        <taxon>Breznakiellaceae</taxon>
        <taxon>Breznakiella</taxon>
    </lineage>
</organism>
<feature type="site" description="Transition state stabilizer" evidence="7">
    <location>
        <position position="35"/>
    </location>
</feature>
<keyword evidence="11" id="KW-1185">Reference proteome</keyword>
<evidence type="ECO:0000256" key="3">
    <source>
        <dbReference type="ARBA" id="ARBA00012579"/>
    </source>
</evidence>
<comment type="pathway">
    <text evidence="2 7">Isoprenoid biosynthesis; isopentenyl diphosphate biosynthesis via DXP pathway; isopentenyl diphosphate from 1-deoxy-D-xylulose 5-phosphate: step 4/6.</text>
</comment>
<evidence type="ECO:0000256" key="5">
    <source>
        <dbReference type="ARBA" id="ARBA00023229"/>
    </source>
</evidence>
<feature type="binding site" evidence="7">
    <location>
        <position position="11"/>
    </location>
    <ligand>
        <name>a divalent metal cation</name>
        <dbReference type="ChEBI" id="CHEBI:60240"/>
    </ligand>
</feature>
<dbReference type="EMBL" id="CP067089">
    <property type="protein sequence ID" value="QQO11058.1"/>
    <property type="molecule type" value="Genomic_DNA"/>
</dbReference>
<dbReference type="SUPFAM" id="SSF69765">
    <property type="entry name" value="IpsF-like"/>
    <property type="match status" value="1"/>
</dbReference>
<comment type="catalytic activity">
    <reaction evidence="1 7 8">
        <text>4-CDP-2-C-methyl-D-erythritol 2-phosphate = 2-C-methyl-D-erythritol 2,4-cyclic diphosphate + CMP</text>
        <dbReference type="Rhea" id="RHEA:23864"/>
        <dbReference type="ChEBI" id="CHEBI:57919"/>
        <dbReference type="ChEBI" id="CHEBI:58483"/>
        <dbReference type="ChEBI" id="CHEBI:60377"/>
        <dbReference type="EC" id="4.6.1.12"/>
    </reaction>
</comment>
<dbReference type="PANTHER" id="PTHR43181">
    <property type="entry name" value="2-C-METHYL-D-ERYTHRITOL 2,4-CYCLODIPHOSPHATE SYNTHASE, CHLOROPLASTIC"/>
    <property type="match status" value="1"/>
</dbReference>
<dbReference type="GO" id="GO:0016114">
    <property type="term" value="P:terpenoid biosynthetic process"/>
    <property type="evidence" value="ECO:0007669"/>
    <property type="project" value="InterPro"/>
</dbReference>
<reference evidence="10" key="1">
    <citation type="submission" date="2021-01" db="EMBL/GenBank/DDBJ databases">
        <title>Description of Breznakiella homolactica.</title>
        <authorList>
            <person name="Song Y."/>
            <person name="Brune A."/>
        </authorList>
    </citation>
    <scope>NUCLEOTIDE SEQUENCE</scope>
    <source>
        <strain evidence="10">RmG30</strain>
    </source>
</reference>
<dbReference type="NCBIfam" id="TIGR00151">
    <property type="entry name" value="ispF"/>
    <property type="match status" value="1"/>
</dbReference>
<dbReference type="GO" id="GO:0019288">
    <property type="term" value="P:isopentenyl diphosphate biosynthetic process, methylerythritol 4-phosphate pathway"/>
    <property type="evidence" value="ECO:0007669"/>
    <property type="project" value="UniProtKB-UniRule"/>
</dbReference>
<dbReference type="Pfam" id="PF02542">
    <property type="entry name" value="YgbB"/>
    <property type="match status" value="1"/>
</dbReference>
<dbReference type="KEGG" id="bhc:JFL75_09115"/>
<dbReference type="AlphaFoldDB" id="A0A7T8BDB0"/>
<comment type="caution">
    <text evidence="7">Lacks conserved residue(s) required for the propagation of feature annotation.</text>
</comment>
<dbReference type="CDD" id="cd00554">
    <property type="entry name" value="MECDP_synthase"/>
    <property type="match status" value="1"/>
</dbReference>
<feature type="binding site" evidence="7">
    <location>
        <begin position="9"/>
        <end position="11"/>
    </location>
    <ligand>
        <name>4-CDP-2-C-methyl-D-erythritol 2-phosphate</name>
        <dbReference type="ChEBI" id="CHEBI:57919"/>
    </ligand>
</feature>
<comment type="similarity">
    <text evidence="7 8">Belongs to the IspF family.</text>
</comment>
<feature type="binding site" evidence="7">
    <location>
        <position position="43"/>
    </location>
    <ligand>
        <name>a divalent metal cation</name>
        <dbReference type="ChEBI" id="CHEBI:60240"/>
    </ligand>
</feature>
<dbReference type="PROSITE" id="PS01350">
    <property type="entry name" value="ISPF"/>
    <property type="match status" value="1"/>
</dbReference>
<gene>
    <name evidence="7 10" type="primary">ispF</name>
    <name evidence="10" type="ORF">JFL75_09115</name>
</gene>
<comment type="cofactor">
    <cofactor evidence="7">
        <name>a divalent metal cation</name>
        <dbReference type="ChEBI" id="CHEBI:60240"/>
    </cofactor>
    <text evidence="7">Binds 1 divalent metal cation per subunit.</text>
</comment>
<evidence type="ECO:0000256" key="8">
    <source>
        <dbReference type="RuleBase" id="RU004395"/>
    </source>
</evidence>
<dbReference type="RefSeq" id="WP_215628367.1">
    <property type="nucleotide sequence ID" value="NZ_CP067089.2"/>
</dbReference>
<evidence type="ECO:0000256" key="4">
    <source>
        <dbReference type="ARBA" id="ARBA00022723"/>
    </source>
</evidence>
<evidence type="ECO:0000259" key="9">
    <source>
        <dbReference type="Pfam" id="PF02542"/>
    </source>
</evidence>
<name>A0A7T8BDB0_9SPIR</name>
<feature type="domain" description="2-C-methyl-D-erythritol 2,4-cyclodiphosphate synthase" evidence="9">
    <location>
        <begin position="2"/>
        <end position="155"/>
    </location>
</feature>
<evidence type="ECO:0000256" key="7">
    <source>
        <dbReference type="HAMAP-Rule" id="MF_00107"/>
    </source>
</evidence>
<feature type="binding site" evidence="7">
    <location>
        <position position="9"/>
    </location>
    <ligand>
        <name>a divalent metal cation</name>
        <dbReference type="ChEBI" id="CHEBI:60240"/>
    </ligand>
</feature>
<dbReference type="PANTHER" id="PTHR43181:SF1">
    <property type="entry name" value="2-C-METHYL-D-ERYTHRITOL 2,4-CYCLODIPHOSPHATE SYNTHASE, CHLOROPLASTIC"/>
    <property type="match status" value="1"/>
</dbReference>
<sequence length="158" mass="16579">MIRIGLGRDLHRLAPGRRFLLGGAELPAESGELGHSDGDVLAHAVTDALLGAAGLGDIGEMFPPSDDTWKDADSMELLRTAYARVTALGWRMVNLDCVVSCEKPKILPHREAIRASLAAVLEADPAAVFVKGKTNEGLGPVGEGAAVEALAVCLLEKD</sequence>
<dbReference type="GO" id="GO:0046872">
    <property type="term" value="F:metal ion binding"/>
    <property type="evidence" value="ECO:0007669"/>
    <property type="project" value="UniProtKB-KW"/>
</dbReference>
<dbReference type="UniPathway" id="UPA00056">
    <property type="reaction ID" value="UER00095"/>
</dbReference>
<feature type="binding site" evidence="7">
    <location>
        <begin position="57"/>
        <end position="59"/>
    </location>
    <ligand>
        <name>4-CDP-2-C-methyl-D-erythritol 2-phosphate</name>
        <dbReference type="ChEBI" id="CHEBI:57919"/>
    </ligand>
</feature>
<comment type="function">
    <text evidence="7">Involved in the biosynthesis of isopentenyl diphosphate (IPP) and dimethylallyl diphosphate (DMAPP), two major building blocks of isoprenoid compounds. Catalyzes the conversion of 4-diphosphocytidyl-2-C-methyl-D-erythritol 2-phosphate (CDP-ME2P) to 2-C-methyl-D-erythritol 2,4-cyclodiphosphate (ME-CPP) with a corresponding release of cytidine 5-monophosphate (CMP).</text>
</comment>